<gene>
    <name evidence="1" type="primary">dapA_24</name>
    <name evidence="1" type="ORF">g.118893</name>
</gene>
<organism evidence="1">
    <name type="scientific">Anthurium amnicola</name>
    <dbReference type="NCBI Taxonomy" id="1678845"/>
    <lineage>
        <taxon>Eukaryota</taxon>
        <taxon>Viridiplantae</taxon>
        <taxon>Streptophyta</taxon>
        <taxon>Embryophyta</taxon>
        <taxon>Tracheophyta</taxon>
        <taxon>Spermatophyta</taxon>
        <taxon>Magnoliopsida</taxon>
        <taxon>Liliopsida</taxon>
        <taxon>Araceae</taxon>
        <taxon>Pothoideae</taxon>
        <taxon>Potheae</taxon>
        <taxon>Anthurium</taxon>
    </lineage>
</organism>
<dbReference type="AlphaFoldDB" id="A0A1D1YXE7"/>
<reference evidence="1" key="1">
    <citation type="submission" date="2015-07" db="EMBL/GenBank/DDBJ databases">
        <title>Transcriptome Assembly of Anthurium amnicola.</title>
        <authorList>
            <person name="Suzuki J."/>
        </authorList>
    </citation>
    <scope>NUCLEOTIDE SEQUENCE</scope>
</reference>
<dbReference type="EMBL" id="GDJX01008608">
    <property type="protein sequence ID" value="JAT59328.1"/>
    <property type="molecule type" value="Transcribed_RNA"/>
</dbReference>
<protein>
    <submittedName>
        <fullName evidence="1">Dihydrodipicolinate synthase</fullName>
    </submittedName>
</protein>
<feature type="non-terminal residue" evidence="1">
    <location>
        <position position="1"/>
    </location>
</feature>
<proteinExistence type="predicted"/>
<accession>A0A1D1YXE7</accession>
<name>A0A1D1YXE7_9ARAE</name>
<evidence type="ECO:0000313" key="1">
    <source>
        <dbReference type="EMBL" id="JAT59328.1"/>
    </source>
</evidence>
<sequence length="99" mass="11565">QKKKKQEKSEKSKTPKKLDGLATISLLSSASMHLFRSMFCSCFCNISLAKSLHMYLIPVYSYLFLRCTNLFHEYRSIQQTFFCRTSRSNYVCIVLVSFI</sequence>